<gene>
    <name evidence="2" type="ORF">TTHNP4_00405</name>
</gene>
<evidence type="ECO:0000313" key="3">
    <source>
        <dbReference type="Proteomes" id="UP000279841"/>
    </source>
</evidence>
<feature type="signal peptide" evidence="1">
    <location>
        <begin position="1"/>
        <end position="23"/>
    </location>
</feature>
<dbReference type="PROSITE" id="PS51257">
    <property type="entry name" value="PROKAR_LIPOPROTEIN"/>
    <property type="match status" value="1"/>
</dbReference>
<dbReference type="EMBL" id="LR027520">
    <property type="protein sequence ID" value="VCU54955.1"/>
    <property type="molecule type" value="Genomic_DNA"/>
</dbReference>
<evidence type="ECO:0000256" key="1">
    <source>
        <dbReference type="SAM" id="SignalP"/>
    </source>
</evidence>
<evidence type="ECO:0008006" key="4">
    <source>
        <dbReference type="Google" id="ProtNLM"/>
    </source>
</evidence>
<feature type="chain" id="PRO_5018199871" description="Lipoprotein" evidence="1">
    <location>
        <begin position="24"/>
        <end position="152"/>
    </location>
</feature>
<sequence precursor="true">MRLWWTLALLALGLAACSSGYNASGTWEGVATNRNYPYDAATVRFILHDQGGVLSGSHYALLDAGWTYVGEVRGTRSGQEASWRVDAPNGYILVEGAFQGEAFRGTYTVAVYGSGNLTATLFLSRARVQNLGFPHGKGPLAQQMAALLEEER</sequence>
<evidence type="ECO:0000313" key="2">
    <source>
        <dbReference type="EMBL" id="VCU54955.1"/>
    </source>
</evidence>
<geneLocation type="plasmid" evidence="2 3">
    <name>4</name>
</geneLocation>
<protein>
    <recommendedName>
        <fullName evidence="4">Lipoprotein</fullName>
    </recommendedName>
</protein>
<dbReference type="RefSeq" id="WP_014630462.1">
    <property type="nucleotide sequence ID" value="NZ_AP025614.1"/>
</dbReference>
<dbReference type="AlphaFoldDB" id="A0A3P4AV37"/>
<organism evidence="2 3">
    <name type="scientific">Thermus thermophilus</name>
    <dbReference type="NCBI Taxonomy" id="274"/>
    <lineage>
        <taxon>Bacteria</taxon>
        <taxon>Thermotogati</taxon>
        <taxon>Deinococcota</taxon>
        <taxon>Deinococci</taxon>
        <taxon>Thermales</taxon>
        <taxon>Thermaceae</taxon>
        <taxon>Thermus</taxon>
    </lineage>
</organism>
<keyword evidence="1" id="KW-0732">Signal</keyword>
<name>A0A3P4AV37_THETH</name>
<proteinExistence type="predicted"/>
<accession>A0A3P4AV37</accession>
<reference evidence="2 3" key="1">
    <citation type="submission" date="2018-10" db="EMBL/GenBank/DDBJ databases">
        <authorList>
            <person name="Peiro R."/>
            <person name="Begona"/>
            <person name="Cbmso G."/>
            <person name="Lopez M."/>
            <person name="Gonzalez S."/>
            <person name="Sacristan E."/>
            <person name="Castillo E."/>
        </authorList>
    </citation>
    <scope>NUCLEOTIDE SEQUENCE [LARGE SCALE GENOMIC DNA]</scope>
    <source>
        <strain evidence="2">TTHNAR1</strain>
        <plasmid evidence="3">4</plasmid>
    </source>
</reference>
<dbReference type="Proteomes" id="UP000279841">
    <property type="component" value="Plasmid 4"/>
</dbReference>
<keyword evidence="2" id="KW-0614">Plasmid</keyword>